<protein>
    <submittedName>
        <fullName evidence="1">Uncharacterized protein</fullName>
    </submittedName>
</protein>
<dbReference type="Proteomes" id="UP000184480">
    <property type="component" value="Unassembled WGS sequence"/>
</dbReference>
<dbReference type="OrthoDB" id="9940221at2"/>
<gene>
    <name evidence="1" type="ORF">SAMN05444362_11167</name>
</gene>
<sequence>MKKRRDYTTFDEQRAIRKAQKLIDRINKRPKKLKSVRLDASTIVQIRADHPDADIIIKRIQNIRRNLAPVEQIEYGQYA</sequence>
<dbReference type="EMBL" id="FQUC01000011">
    <property type="protein sequence ID" value="SHF87096.1"/>
    <property type="molecule type" value="Genomic_DNA"/>
</dbReference>
<evidence type="ECO:0000313" key="1">
    <source>
        <dbReference type="EMBL" id="SHF87096.1"/>
    </source>
</evidence>
<keyword evidence="2" id="KW-1185">Reference proteome</keyword>
<dbReference type="STRING" id="1346286.SAMN05444362_11167"/>
<proteinExistence type="predicted"/>
<evidence type="ECO:0000313" key="2">
    <source>
        <dbReference type="Proteomes" id="UP000184480"/>
    </source>
</evidence>
<dbReference type="AlphaFoldDB" id="A0A1M5F6D9"/>
<accession>A0A1M5F6D9</accession>
<name>A0A1M5F6D9_9BACT</name>
<reference evidence="2" key="1">
    <citation type="submission" date="2016-11" db="EMBL/GenBank/DDBJ databases">
        <authorList>
            <person name="Varghese N."/>
            <person name="Submissions S."/>
        </authorList>
    </citation>
    <scope>NUCLEOTIDE SEQUENCE [LARGE SCALE GENOMIC DNA]</scope>
    <source>
        <strain evidence="2">DSM 27370</strain>
    </source>
</reference>
<dbReference type="RefSeq" id="WP_062179006.1">
    <property type="nucleotide sequence ID" value="NZ_BBXL01000006.1"/>
</dbReference>
<organism evidence="1 2">
    <name type="scientific">Dysgonomonas macrotermitis</name>
    <dbReference type="NCBI Taxonomy" id="1346286"/>
    <lineage>
        <taxon>Bacteria</taxon>
        <taxon>Pseudomonadati</taxon>
        <taxon>Bacteroidota</taxon>
        <taxon>Bacteroidia</taxon>
        <taxon>Bacteroidales</taxon>
        <taxon>Dysgonomonadaceae</taxon>
        <taxon>Dysgonomonas</taxon>
    </lineage>
</organism>